<feature type="non-terminal residue" evidence="1">
    <location>
        <position position="1"/>
    </location>
</feature>
<accession>A0A0V1IVJ5</accession>
<dbReference type="CDD" id="cd09272">
    <property type="entry name" value="RNase_HI_RT_Ty1"/>
    <property type="match status" value="1"/>
</dbReference>
<dbReference type="EMBL" id="JYDV01000175">
    <property type="protein sequence ID" value="KRZ26815.1"/>
    <property type="molecule type" value="Genomic_DNA"/>
</dbReference>
<evidence type="ECO:0008006" key="3">
    <source>
        <dbReference type="Google" id="ProtNLM"/>
    </source>
</evidence>
<name>A0A0V1IVJ5_TRIPS</name>
<gene>
    <name evidence="1" type="ORF">T4C_4262</name>
</gene>
<evidence type="ECO:0000313" key="2">
    <source>
        <dbReference type="Proteomes" id="UP000054826"/>
    </source>
</evidence>
<dbReference type="PANTHER" id="PTHR11439">
    <property type="entry name" value="GAG-POL-RELATED RETROTRANSPOSON"/>
    <property type="match status" value="1"/>
</dbReference>
<feature type="non-terminal residue" evidence="1">
    <location>
        <position position="366"/>
    </location>
</feature>
<proteinExistence type="predicted"/>
<reference evidence="1 2" key="1">
    <citation type="submission" date="2015-01" db="EMBL/GenBank/DDBJ databases">
        <title>Evolution of Trichinella species and genotypes.</title>
        <authorList>
            <person name="Korhonen P.K."/>
            <person name="Edoardo P."/>
            <person name="Giuseppe L.R."/>
            <person name="Gasser R.B."/>
        </authorList>
    </citation>
    <scope>NUCLEOTIDE SEQUENCE [LARGE SCALE GENOMIC DNA]</scope>
    <source>
        <strain evidence="1">ISS176</strain>
    </source>
</reference>
<dbReference type="Proteomes" id="UP000054826">
    <property type="component" value="Unassembled WGS sequence"/>
</dbReference>
<protein>
    <recommendedName>
        <fullName evidence="3">Retrovirus-related Pol polyprotein from transposon TNT 1-94</fullName>
    </recommendedName>
</protein>
<evidence type="ECO:0000313" key="1">
    <source>
        <dbReference type="EMBL" id="KRZ26815.1"/>
    </source>
</evidence>
<sequence>LLSLYFYLFEVEIYFELSLNLLHFALYCNEPLPRAGSSVSSARLLARPSSFGDGQAKTDDDVTTTAVFCLIQLTSLPPLPYSPSDLHVQFFIRQLYVSLSSFSAGKIPLAQSMSAAVHLDAVMLISPADDRKPVDNLDVVCAYDGEENGGNVTSGDGRVLPEDVEVEDGTDGTFRSFRLSSLIVQDVENGTLSFAQEQYIEETLHQFRMSDCKGVKTPFYTIQVLSKVIMPRSDDEIKKMHAVPYRVAVGCLALTVYSDADWGNDRDDRRYISGCCAPLWCSDCMTINKATHETAWLRTLKSELEKETSKLTLLCDNSGSISISTSQSSSVRTRHIDIRHHFVKEKIQEGRREVGMLEITPLFPYT</sequence>
<dbReference type="AlphaFoldDB" id="A0A0V1IVJ5"/>
<comment type="caution">
    <text evidence="1">The sequence shown here is derived from an EMBL/GenBank/DDBJ whole genome shotgun (WGS) entry which is preliminary data.</text>
</comment>
<dbReference type="PANTHER" id="PTHR11439:SF483">
    <property type="entry name" value="PEPTIDE SYNTHASE GLIP-LIKE, PUTATIVE (AFU_ORTHOLOGUE AFUA_3G12920)-RELATED"/>
    <property type="match status" value="1"/>
</dbReference>
<organism evidence="1 2">
    <name type="scientific">Trichinella pseudospiralis</name>
    <name type="common">Parasitic roundworm</name>
    <dbReference type="NCBI Taxonomy" id="6337"/>
    <lineage>
        <taxon>Eukaryota</taxon>
        <taxon>Metazoa</taxon>
        <taxon>Ecdysozoa</taxon>
        <taxon>Nematoda</taxon>
        <taxon>Enoplea</taxon>
        <taxon>Dorylaimia</taxon>
        <taxon>Trichinellida</taxon>
        <taxon>Trichinellidae</taxon>
        <taxon>Trichinella</taxon>
    </lineage>
</organism>